<dbReference type="InterPro" id="IPR037185">
    <property type="entry name" value="EmrE-like"/>
</dbReference>
<dbReference type="AlphaFoldDB" id="A0A3S3Q3D7"/>
<feature type="transmembrane region" description="Helical" evidence="6">
    <location>
        <begin position="250"/>
        <end position="276"/>
    </location>
</feature>
<proteinExistence type="inferred from homology"/>
<accession>A0A3S3Q3D7</accession>
<evidence type="ECO:0000256" key="2">
    <source>
        <dbReference type="ARBA" id="ARBA00007635"/>
    </source>
</evidence>
<evidence type="ECO:0000259" key="7">
    <source>
        <dbReference type="Pfam" id="PF00892"/>
    </source>
</evidence>
<feature type="transmembrane region" description="Helical" evidence="6">
    <location>
        <begin position="82"/>
        <end position="101"/>
    </location>
</feature>
<evidence type="ECO:0000256" key="3">
    <source>
        <dbReference type="ARBA" id="ARBA00022692"/>
    </source>
</evidence>
<keyword evidence="3 6" id="KW-0812">Transmembrane</keyword>
<feature type="domain" description="EamA" evidence="7">
    <location>
        <begin position="193"/>
        <end position="332"/>
    </location>
</feature>
<feature type="transmembrane region" description="Helical" evidence="6">
    <location>
        <begin position="107"/>
        <end position="131"/>
    </location>
</feature>
<evidence type="ECO:0000256" key="1">
    <source>
        <dbReference type="ARBA" id="ARBA00004141"/>
    </source>
</evidence>
<feature type="transmembrane region" description="Helical" evidence="6">
    <location>
        <begin position="21"/>
        <end position="41"/>
    </location>
</feature>
<comment type="subcellular location">
    <subcellularLocation>
        <location evidence="1 6">Membrane</location>
        <topology evidence="1 6">Multi-pass membrane protein</topology>
    </subcellularLocation>
</comment>
<name>A0A3S3Q3D7_9MAGN</name>
<dbReference type="PANTHER" id="PTHR31218">
    <property type="entry name" value="WAT1-RELATED PROTEIN"/>
    <property type="match status" value="1"/>
</dbReference>
<dbReference type="Pfam" id="PF00892">
    <property type="entry name" value="EamA"/>
    <property type="match status" value="2"/>
</dbReference>
<keyword evidence="4 6" id="KW-1133">Transmembrane helix</keyword>
<dbReference type="GO" id="GO:0016020">
    <property type="term" value="C:membrane"/>
    <property type="evidence" value="ECO:0007669"/>
    <property type="project" value="UniProtKB-SubCell"/>
</dbReference>
<feature type="transmembrane region" description="Helical" evidence="6">
    <location>
        <begin position="315"/>
        <end position="333"/>
    </location>
</feature>
<evidence type="ECO:0000313" key="9">
    <source>
        <dbReference type="Proteomes" id="UP000283530"/>
    </source>
</evidence>
<feature type="transmembrane region" description="Helical" evidence="6">
    <location>
        <begin position="53"/>
        <end position="70"/>
    </location>
</feature>
<comment type="similarity">
    <text evidence="2 6">Belongs to the drug/metabolite transporter (DMT) superfamily. Plant drug/metabolite exporter (P-DME) (TC 2.A.7.4) family.</text>
</comment>
<evidence type="ECO:0000313" key="8">
    <source>
        <dbReference type="EMBL" id="RWR78588.1"/>
    </source>
</evidence>
<feature type="transmembrane region" description="Helical" evidence="6">
    <location>
        <begin position="223"/>
        <end position="244"/>
    </location>
</feature>
<evidence type="ECO:0000256" key="5">
    <source>
        <dbReference type="ARBA" id="ARBA00023136"/>
    </source>
</evidence>
<feature type="transmembrane region" description="Helical" evidence="6">
    <location>
        <begin position="191"/>
        <end position="211"/>
    </location>
</feature>
<sequence>MESDGASGSPRLGMLDRARPYLAMILLQFGYAGMNIITMVALNQGMSHYTLVVYRHIVATVIISPFAIIMERRVRPKMTFSIFIKILVLGLLEPVIDQNLYYTAMKYTSATFTAAMCNILPALTFVMAWILRLEKVNLRRAPGLAKVVGTVVTVTGAMVMTLYKGPILEMVWSRGTNHGAPKSSDVVKQDWVRGSLMITVGSFCWSCFIILQTFTLRTYPAELSLTALICLAAAVEGAVVALAMERGNTAIWAIGWNMKLLASIYGGIICSGIAYFVQGVIMRMRGPVFVTSFGPLTMIIVAILGSFILAEEITLGRLLGAVIIVCGLYLVVWGKSKEHIVSSPLIGERRISAEPSPATIGLSKTSSSRFVTIDLSTPEIEANSGEH</sequence>
<evidence type="ECO:0000256" key="6">
    <source>
        <dbReference type="RuleBase" id="RU363077"/>
    </source>
</evidence>
<keyword evidence="5 6" id="KW-0472">Membrane</keyword>
<dbReference type="InterPro" id="IPR030184">
    <property type="entry name" value="WAT1-related"/>
</dbReference>
<comment type="caution">
    <text evidence="8">The sequence shown here is derived from an EMBL/GenBank/DDBJ whole genome shotgun (WGS) entry which is preliminary data.</text>
</comment>
<dbReference type="SUPFAM" id="SSF103481">
    <property type="entry name" value="Multidrug resistance efflux transporter EmrE"/>
    <property type="match status" value="2"/>
</dbReference>
<dbReference type="OrthoDB" id="1728340at2759"/>
<keyword evidence="9" id="KW-1185">Reference proteome</keyword>
<organism evidence="8 9">
    <name type="scientific">Cinnamomum micranthum f. kanehirae</name>
    <dbReference type="NCBI Taxonomy" id="337451"/>
    <lineage>
        <taxon>Eukaryota</taxon>
        <taxon>Viridiplantae</taxon>
        <taxon>Streptophyta</taxon>
        <taxon>Embryophyta</taxon>
        <taxon>Tracheophyta</taxon>
        <taxon>Spermatophyta</taxon>
        <taxon>Magnoliopsida</taxon>
        <taxon>Magnoliidae</taxon>
        <taxon>Laurales</taxon>
        <taxon>Lauraceae</taxon>
        <taxon>Cinnamomum</taxon>
    </lineage>
</organism>
<dbReference type="Proteomes" id="UP000283530">
    <property type="component" value="Unassembled WGS sequence"/>
</dbReference>
<dbReference type="EMBL" id="QPKB01000003">
    <property type="protein sequence ID" value="RWR78588.1"/>
    <property type="molecule type" value="Genomic_DNA"/>
</dbReference>
<protein>
    <recommendedName>
        <fullName evidence="6">WAT1-related protein</fullName>
    </recommendedName>
</protein>
<gene>
    <name evidence="8" type="ORF">CKAN_00712700</name>
</gene>
<reference evidence="8 9" key="1">
    <citation type="journal article" date="2019" name="Nat. Plants">
        <title>Stout camphor tree genome fills gaps in understanding of flowering plant genome evolution.</title>
        <authorList>
            <person name="Chaw S.M."/>
            <person name="Liu Y.C."/>
            <person name="Wu Y.W."/>
            <person name="Wang H.Y."/>
            <person name="Lin C.I."/>
            <person name="Wu C.S."/>
            <person name="Ke H.M."/>
            <person name="Chang L.Y."/>
            <person name="Hsu C.Y."/>
            <person name="Yang H.T."/>
            <person name="Sudianto E."/>
            <person name="Hsu M.H."/>
            <person name="Wu K.P."/>
            <person name="Wang L.N."/>
            <person name="Leebens-Mack J.H."/>
            <person name="Tsai I.J."/>
        </authorList>
    </citation>
    <scope>NUCLEOTIDE SEQUENCE [LARGE SCALE GENOMIC DNA]</scope>
    <source>
        <strain evidence="9">cv. Chaw 1501</strain>
        <tissue evidence="8">Young leaves</tissue>
    </source>
</reference>
<feature type="domain" description="EamA" evidence="7">
    <location>
        <begin position="21"/>
        <end position="160"/>
    </location>
</feature>
<feature type="transmembrane region" description="Helical" evidence="6">
    <location>
        <begin position="288"/>
        <end position="309"/>
    </location>
</feature>
<dbReference type="InterPro" id="IPR000620">
    <property type="entry name" value="EamA_dom"/>
</dbReference>
<feature type="transmembrane region" description="Helical" evidence="6">
    <location>
        <begin position="143"/>
        <end position="163"/>
    </location>
</feature>
<evidence type="ECO:0000256" key="4">
    <source>
        <dbReference type="ARBA" id="ARBA00022989"/>
    </source>
</evidence>
<dbReference type="GO" id="GO:0022857">
    <property type="term" value="F:transmembrane transporter activity"/>
    <property type="evidence" value="ECO:0007669"/>
    <property type="project" value="InterPro"/>
</dbReference>